<protein>
    <submittedName>
        <fullName evidence="5">Uncharacterized protein</fullName>
    </submittedName>
</protein>
<dbReference type="InterPro" id="IPR052286">
    <property type="entry name" value="Wnt_signaling_inhibitor"/>
</dbReference>
<evidence type="ECO:0000256" key="1">
    <source>
        <dbReference type="ARBA" id="ARBA00022614"/>
    </source>
</evidence>
<feature type="chain" id="PRO_5043573223" evidence="4">
    <location>
        <begin position="32"/>
        <end position="349"/>
    </location>
</feature>
<reference evidence="5 6" key="1">
    <citation type="submission" date="2024-05" db="EMBL/GenBank/DDBJ databases">
        <authorList>
            <person name="Wallberg A."/>
        </authorList>
    </citation>
    <scope>NUCLEOTIDE SEQUENCE [LARGE SCALE GENOMIC DNA]</scope>
</reference>
<keyword evidence="3" id="KW-0677">Repeat</keyword>
<evidence type="ECO:0000313" key="6">
    <source>
        <dbReference type="Proteomes" id="UP001497623"/>
    </source>
</evidence>
<gene>
    <name evidence="5" type="ORF">MNOR_LOCUS8759</name>
</gene>
<keyword evidence="2 4" id="KW-0732">Signal</keyword>
<dbReference type="Pfam" id="PF00560">
    <property type="entry name" value="LRR_1"/>
    <property type="match status" value="1"/>
</dbReference>
<organism evidence="5 6">
    <name type="scientific">Meganyctiphanes norvegica</name>
    <name type="common">Northern krill</name>
    <name type="synonym">Thysanopoda norvegica</name>
    <dbReference type="NCBI Taxonomy" id="48144"/>
    <lineage>
        <taxon>Eukaryota</taxon>
        <taxon>Metazoa</taxon>
        <taxon>Ecdysozoa</taxon>
        <taxon>Arthropoda</taxon>
        <taxon>Crustacea</taxon>
        <taxon>Multicrustacea</taxon>
        <taxon>Malacostraca</taxon>
        <taxon>Eumalacostraca</taxon>
        <taxon>Eucarida</taxon>
        <taxon>Euphausiacea</taxon>
        <taxon>Euphausiidae</taxon>
        <taxon>Meganyctiphanes</taxon>
    </lineage>
</organism>
<dbReference type="SUPFAM" id="SSF52058">
    <property type="entry name" value="L domain-like"/>
    <property type="match status" value="1"/>
</dbReference>
<dbReference type="SMART" id="SM00369">
    <property type="entry name" value="LRR_TYP"/>
    <property type="match status" value="3"/>
</dbReference>
<evidence type="ECO:0000256" key="2">
    <source>
        <dbReference type="ARBA" id="ARBA00022729"/>
    </source>
</evidence>
<name>A0AAV2Q7X9_MEGNR</name>
<dbReference type="PANTHER" id="PTHR24364:SF18">
    <property type="entry name" value="LP06937P"/>
    <property type="match status" value="1"/>
</dbReference>
<dbReference type="PROSITE" id="PS51450">
    <property type="entry name" value="LRR"/>
    <property type="match status" value="1"/>
</dbReference>
<dbReference type="AlphaFoldDB" id="A0AAV2Q7X9"/>
<proteinExistence type="predicted"/>
<accession>A0AAV2Q7X9</accession>
<dbReference type="EMBL" id="CAXKWB010004120">
    <property type="protein sequence ID" value="CAL4072153.1"/>
    <property type="molecule type" value="Genomic_DNA"/>
</dbReference>
<evidence type="ECO:0000313" key="5">
    <source>
        <dbReference type="EMBL" id="CAL4072153.1"/>
    </source>
</evidence>
<dbReference type="GO" id="GO:0016020">
    <property type="term" value="C:membrane"/>
    <property type="evidence" value="ECO:0007669"/>
    <property type="project" value="TreeGrafter"/>
</dbReference>
<evidence type="ECO:0000256" key="4">
    <source>
        <dbReference type="SAM" id="SignalP"/>
    </source>
</evidence>
<dbReference type="InterPro" id="IPR001611">
    <property type="entry name" value="Leu-rich_rpt"/>
</dbReference>
<dbReference type="InterPro" id="IPR003591">
    <property type="entry name" value="Leu-rich_rpt_typical-subtyp"/>
</dbReference>
<keyword evidence="6" id="KW-1185">Reference proteome</keyword>
<evidence type="ECO:0000256" key="3">
    <source>
        <dbReference type="ARBA" id="ARBA00022737"/>
    </source>
</evidence>
<dbReference type="Proteomes" id="UP001497623">
    <property type="component" value="Unassembled WGS sequence"/>
</dbReference>
<sequence length="349" mass="39186">MPYHCATVMFIRVNCFLLMLLLSLVTFKVKGQWQCPDPEDIKPCHCLHYNVSSPVMDLDCSQVNTSAQLRNVFTQNFPTKEMRNFKMHDNPYITVVEDGLFEDVTFQEISFKWGHVFEVQPNAALPSRERLESYEFTDNWLSSFPFEIIPDYTSLTHVWLSNNNLSLIPQIQSESLTYLNLGSNPLLPLSLDVFSSLPKLEWIDLGSTGLTDIPSGLFSNNPLLKHIAVDRNLFTNLASDTLACGSGCQDIERITLIFGQLQTLDPGALPAVSGLLVDLSNNYITELPQEVWKPILKANVTVRITDNPLSCGCDIAWLVRDSSLSMAPQAECADGQTVDQLKPEDFENC</sequence>
<dbReference type="Gene3D" id="3.80.10.10">
    <property type="entry name" value="Ribonuclease Inhibitor"/>
    <property type="match status" value="2"/>
</dbReference>
<dbReference type="InterPro" id="IPR032675">
    <property type="entry name" value="LRR_dom_sf"/>
</dbReference>
<comment type="caution">
    <text evidence="5">The sequence shown here is derived from an EMBL/GenBank/DDBJ whole genome shotgun (WGS) entry which is preliminary data.</text>
</comment>
<dbReference type="PANTHER" id="PTHR24364">
    <property type="entry name" value="LP06937P"/>
    <property type="match status" value="1"/>
</dbReference>
<keyword evidence="1" id="KW-0433">Leucine-rich repeat</keyword>
<feature type="signal peptide" evidence="4">
    <location>
        <begin position="1"/>
        <end position="31"/>
    </location>
</feature>